<reference evidence="1" key="2">
    <citation type="journal article" date="2023" name="Science">
        <title>Genomic signatures of disease resistance in endangered staghorn corals.</title>
        <authorList>
            <person name="Vollmer S.V."/>
            <person name="Selwyn J.D."/>
            <person name="Despard B.A."/>
            <person name="Roesel C.L."/>
        </authorList>
    </citation>
    <scope>NUCLEOTIDE SEQUENCE</scope>
    <source>
        <strain evidence="1">K2</strain>
    </source>
</reference>
<gene>
    <name evidence="1" type="ORF">P5673_012972</name>
</gene>
<name>A0AAD9QMC1_ACRCE</name>
<sequence>MPSSTDVLSHQVDDDDTGCFLLTPPSSFSEKEDIKSWLGIVPRLTVLCPQPKVPMTLDYSTLTLLVVKKADEEFVLGGRGVDVEFCFLCDAIRRCSCHDVSPDETCTDCLRSKANIGRSTGICDDLQFILEEELSNVQLCAFHMEMRNTEQLLGSIGRVVYKNDCLKDANNVLQGYGPESFKGDRLTVQKKAGQQTEIGKHNIHVSSMSGPTERNILASLDDIVEHSLPIEEMKKTYSDLNTN</sequence>
<dbReference type="EMBL" id="JARQWQ010000024">
    <property type="protein sequence ID" value="KAK2563953.1"/>
    <property type="molecule type" value="Genomic_DNA"/>
</dbReference>
<reference evidence="1" key="1">
    <citation type="journal article" date="2023" name="G3 (Bethesda)">
        <title>Whole genome assembly and annotation of the endangered Caribbean coral Acropora cervicornis.</title>
        <authorList>
            <person name="Selwyn J.D."/>
            <person name="Vollmer S.V."/>
        </authorList>
    </citation>
    <scope>NUCLEOTIDE SEQUENCE</scope>
    <source>
        <strain evidence="1">K2</strain>
    </source>
</reference>
<accession>A0AAD9QMC1</accession>
<proteinExistence type="predicted"/>
<organism evidence="1 2">
    <name type="scientific">Acropora cervicornis</name>
    <name type="common">Staghorn coral</name>
    <dbReference type="NCBI Taxonomy" id="6130"/>
    <lineage>
        <taxon>Eukaryota</taxon>
        <taxon>Metazoa</taxon>
        <taxon>Cnidaria</taxon>
        <taxon>Anthozoa</taxon>
        <taxon>Hexacorallia</taxon>
        <taxon>Scleractinia</taxon>
        <taxon>Astrocoeniina</taxon>
        <taxon>Acroporidae</taxon>
        <taxon>Acropora</taxon>
    </lineage>
</organism>
<evidence type="ECO:0000313" key="2">
    <source>
        <dbReference type="Proteomes" id="UP001249851"/>
    </source>
</evidence>
<protein>
    <submittedName>
        <fullName evidence="1">Uncharacterized protein</fullName>
    </submittedName>
</protein>
<dbReference type="Proteomes" id="UP001249851">
    <property type="component" value="Unassembled WGS sequence"/>
</dbReference>
<comment type="caution">
    <text evidence="1">The sequence shown here is derived from an EMBL/GenBank/DDBJ whole genome shotgun (WGS) entry which is preliminary data.</text>
</comment>
<evidence type="ECO:0000313" key="1">
    <source>
        <dbReference type="EMBL" id="KAK2563953.1"/>
    </source>
</evidence>
<dbReference type="AlphaFoldDB" id="A0AAD9QMC1"/>
<keyword evidence="2" id="KW-1185">Reference proteome</keyword>